<evidence type="ECO:0000256" key="1">
    <source>
        <dbReference type="ARBA" id="ARBA00022700"/>
    </source>
</evidence>
<reference evidence="4" key="3">
    <citation type="submission" date="2025-08" db="UniProtKB">
        <authorList>
            <consortium name="Ensembl"/>
        </authorList>
    </citation>
    <scope>IDENTIFICATION</scope>
    <source>
        <strain evidence="4">HSOK</strain>
    </source>
</reference>
<dbReference type="Gene3D" id="4.10.260.10">
    <property type="entry name" value="Transducin (heterotrimeric G protein), gamma chain"/>
    <property type="match status" value="1"/>
</dbReference>
<dbReference type="PANTHER" id="PTHR45746:SF8">
    <property type="entry name" value="REGULATOR OF G PROTEIN-SIGNALING 9A"/>
    <property type="match status" value="1"/>
</dbReference>
<protein>
    <submittedName>
        <fullName evidence="4">Regulator of G protein signaling 9a</fullName>
    </submittedName>
</protein>
<dbReference type="InterPro" id="IPR036390">
    <property type="entry name" value="WH_DNA-bd_sf"/>
</dbReference>
<dbReference type="InterPro" id="IPR036284">
    <property type="entry name" value="GGL_sf"/>
</dbReference>
<dbReference type="Pfam" id="PF00610">
    <property type="entry name" value="DEP"/>
    <property type="match status" value="1"/>
</dbReference>
<dbReference type="FunFam" id="1.10.167.10:FF:000001">
    <property type="entry name" value="Putative regulator of g-protein signaling 12"/>
    <property type="match status" value="1"/>
</dbReference>
<dbReference type="SMART" id="SM00224">
    <property type="entry name" value="GGL"/>
    <property type="match status" value="1"/>
</dbReference>
<dbReference type="InterPro" id="IPR015898">
    <property type="entry name" value="G-protein_gamma-like_dom"/>
</dbReference>
<dbReference type="SMART" id="SM00315">
    <property type="entry name" value="RGS"/>
    <property type="match status" value="1"/>
</dbReference>
<keyword evidence="1" id="KW-0734">Signal transduction inhibitor</keyword>
<dbReference type="InterPro" id="IPR040759">
    <property type="entry name" value="RGS_DHEX"/>
</dbReference>
<dbReference type="Pfam" id="PF00631">
    <property type="entry name" value="G-gamma"/>
    <property type="match status" value="1"/>
</dbReference>
<dbReference type="Gene3D" id="1.10.10.10">
    <property type="entry name" value="Winged helix-like DNA-binding domain superfamily/Winged helix DNA-binding domain"/>
    <property type="match status" value="1"/>
</dbReference>
<dbReference type="InterPro" id="IPR016137">
    <property type="entry name" value="RGS"/>
</dbReference>
<dbReference type="InterPro" id="IPR044926">
    <property type="entry name" value="RGS_subdomain_2"/>
</dbReference>
<dbReference type="PRINTS" id="PR01301">
    <property type="entry name" value="RGSPROTEIN"/>
</dbReference>
<dbReference type="InterPro" id="IPR000591">
    <property type="entry name" value="DEP_dom"/>
</dbReference>
<dbReference type="GO" id="GO:0035556">
    <property type="term" value="P:intracellular signal transduction"/>
    <property type="evidence" value="ECO:0007669"/>
    <property type="project" value="InterPro"/>
</dbReference>
<proteinExistence type="predicted"/>
<reference evidence="4" key="4">
    <citation type="submission" date="2025-09" db="UniProtKB">
        <authorList>
            <consortium name="Ensembl"/>
        </authorList>
    </citation>
    <scope>IDENTIFICATION</scope>
    <source>
        <strain evidence="4">HSOK</strain>
    </source>
</reference>
<dbReference type="Proteomes" id="UP000265200">
    <property type="component" value="Chromosome 8"/>
</dbReference>
<dbReference type="SUPFAM" id="SSF48097">
    <property type="entry name" value="Regulator of G-protein signaling, RGS"/>
    <property type="match status" value="1"/>
</dbReference>
<dbReference type="Ensembl" id="ENSORLT00015000180.1">
    <property type="protein sequence ID" value="ENSORLP00015008823.1"/>
    <property type="gene ID" value="ENSORLG00015009613.1"/>
</dbReference>
<dbReference type="CDD" id="cd00068">
    <property type="entry name" value="GGL"/>
    <property type="match status" value="1"/>
</dbReference>
<dbReference type="SMART" id="SM00049">
    <property type="entry name" value="DEP"/>
    <property type="match status" value="1"/>
</dbReference>
<accession>A0A3P9HMT2</accession>
<dbReference type="InterPro" id="IPR036305">
    <property type="entry name" value="RGS_sf"/>
</dbReference>
<dbReference type="PROSITE" id="PS50132">
    <property type="entry name" value="RGS"/>
    <property type="match status" value="1"/>
</dbReference>
<dbReference type="Gene3D" id="1.10.167.10">
    <property type="entry name" value="Regulator of G-protein Signalling 4, domain 2"/>
    <property type="match status" value="1"/>
</dbReference>
<evidence type="ECO:0000313" key="4">
    <source>
        <dbReference type="Ensembl" id="ENSORLP00015008823.1"/>
    </source>
</evidence>
<dbReference type="InterPro" id="IPR047017">
    <property type="entry name" value="RGS6/7/9/11_DHEX_sf"/>
</dbReference>
<dbReference type="GO" id="GO:0008277">
    <property type="term" value="P:regulation of G protein-coupled receptor signaling pathway"/>
    <property type="evidence" value="ECO:0007669"/>
    <property type="project" value="InterPro"/>
</dbReference>
<dbReference type="SMART" id="SM01224">
    <property type="entry name" value="G_gamma"/>
    <property type="match status" value="1"/>
</dbReference>
<evidence type="ECO:0000259" key="2">
    <source>
        <dbReference type="PROSITE" id="PS50132"/>
    </source>
</evidence>
<dbReference type="AlphaFoldDB" id="A0A3P9HMT2"/>
<name>A0A3P9HMT2_ORYLA</name>
<organism evidence="4 5">
    <name type="scientific">Oryzias latipes</name>
    <name type="common">Japanese rice fish</name>
    <name type="synonym">Japanese killifish</name>
    <dbReference type="NCBI Taxonomy" id="8090"/>
    <lineage>
        <taxon>Eukaryota</taxon>
        <taxon>Metazoa</taxon>
        <taxon>Chordata</taxon>
        <taxon>Craniata</taxon>
        <taxon>Vertebrata</taxon>
        <taxon>Euteleostomi</taxon>
        <taxon>Actinopterygii</taxon>
        <taxon>Neopterygii</taxon>
        <taxon>Teleostei</taxon>
        <taxon>Neoteleostei</taxon>
        <taxon>Acanthomorphata</taxon>
        <taxon>Ovalentaria</taxon>
        <taxon>Atherinomorphae</taxon>
        <taxon>Beloniformes</taxon>
        <taxon>Adrianichthyidae</taxon>
        <taxon>Oryziinae</taxon>
        <taxon>Oryzias</taxon>
    </lineage>
</organism>
<feature type="domain" description="DEP" evidence="3">
    <location>
        <begin position="120"/>
        <end position="195"/>
    </location>
</feature>
<dbReference type="Pfam" id="PF18148">
    <property type="entry name" value="RGS_DHEX"/>
    <property type="match status" value="1"/>
</dbReference>
<reference evidence="4 5" key="2">
    <citation type="submission" date="2017-04" db="EMBL/GenBank/DDBJ databases">
        <title>CpG methylation of centromeres and impact of large insertions on vertebrate speciation.</title>
        <authorList>
            <person name="Ichikawa K."/>
            <person name="Yoshimura J."/>
            <person name="Morishita S."/>
        </authorList>
    </citation>
    <scope>NUCLEOTIDE SEQUENCE</scope>
    <source>
        <strain evidence="4 5">HSOK</strain>
    </source>
</reference>
<feature type="domain" description="RGS" evidence="2">
    <location>
        <begin position="389"/>
        <end position="504"/>
    </location>
</feature>
<dbReference type="SUPFAM" id="SSF46785">
    <property type="entry name" value="Winged helix' DNA-binding domain"/>
    <property type="match status" value="1"/>
</dbReference>
<evidence type="ECO:0000313" key="5">
    <source>
        <dbReference type="Proteomes" id="UP000265200"/>
    </source>
</evidence>
<dbReference type="PROSITE" id="PS50186">
    <property type="entry name" value="DEP"/>
    <property type="match status" value="1"/>
</dbReference>
<dbReference type="Pfam" id="PF00615">
    <property type="entry name" value="RGS"/>
    <property type="match status" value="1"/>
</dbReference>
<reference key="1">
    <citation type="journal article" date="2007" name="Nature">
        <title>The medaka draft genome and insights into vertebrate genome evolution.</title>
        <authorList>
            <person name="Kasahara M."/>
            <person name="Naruse K."/>
            <person name="Sasaki S."/>
            <person name="Nakatani Y."/>
            <person name="Qu W."/>
            <person name="Ahsan B."/>
            <person name="Yamada T."/>
            <person name="Nagayasu Y."/>
            <person name="Doi K."/>
            <person name="Kasai Y."/>
            <person name="Jindo T."/>
            <person name="Kobayashi D."/>
            <person name="Shimada A."/>
            <person name="Toyoda A."/>
            <person name="Kuroki Y."/>
            <person name="Fujiyama A."/>
            <person name="Sasaki T."/>
            <person name="Shimizu A."/>
            <person name="Asakawa S."/>
            <person name="Shimizu N."/>
            <person name="Hashimoto S."/>
            <person name="Yang J."/>
            <person name="Lee Y."/>
            <person name="Matsushima K."/>
            <person name="Sugano S."/>
            <person name="Sakaizumi M."/>
            <person name="Narita T."/>
            <person name="Ohishi K."/>
            <person name="Haga S."/>
            <person name="Ohta F."/>
            <person name="Nomoto H."/>
            <person name="Nogata K."/>
            <person name="Morishita T."/>
            <person name="Endo T."/>
            <person name="Shin-I T."/>
            <person name="Takeda H."/>
            <person name="Morishita S."/>
            <person name="Kohara Y."/>
        </authorList>
    </citation>
    <scope>NUCLEOTIDE SEQUENCE [LARGE SCALE GENOMIC DNA]</scope>
    <source>
        <strain>Hd-rR</strain>
    </source>
</reference>
<dbReference type="PANTHER" id="PTHR45746">
    <property type="entry name" value="LP21163P"/>
    <property type="match status" value="1"/>
</dbReference>
<dbReference type="Gene3D" id="1.10.1240.60">
    <property type="match status" value="1"/>
</dbReference>
<dbReference type="GO" id="GO:0007186">
    <property type="term" value="P:G protein-coupled receptor signaling pathway"/>
    <property type="evidence" value="ECO:0007669"/>
    <property type="project" value="InterPro"/>
</dbReference>
<sequence>MAPNFPYSPPGLRKGVSGLQTGQFEAKQSRRLTFDDVTEYGGPELLLGSLVEVLPVDNAHLLEEGGLAALARSEQQDLHQPLDCAKMTIRTVRPDRGQHFHPRMHCLKKLEATVVEMQDPKTGVKGSEQKLNVTTIPHVIAGNDIIAWITNKMKVTQEEAGVFGTMLVAYGYVYPLQNHKKLVMCNDGSLYRFQTPYFWPTQNWFAEDSDYAIYLTKRNIRKKGMLEAYEQAHYNHLNEWLNHKWDFIVMQATEQYKAGKDRQKPDRVVLDCQERAYWIVNRPPRRTHSALDCGPERLINPNAEQKITFDQYRRMNIFYQQAIMRSKVKSSVSLGALVKYTTMYKNHDPFLAPCLPSNPWQTDHDAYWTLNMRRVEVPTKMRVERWSFSLFELLTDLRGRDDFKIFLKKEFSGENLAFWEAAEELKWGASSSMSAKAETIFKTFLAPGAPRWINIDGRTMGLTVKGLDHPHRYVLEAAQTHVFMLMKKDTFFRYLKSPTYKDIQKKALNPEAHNFSPAQLEQNAQNRNPGIDPIILWQQDEEEKAKAAAASAPVDVKAMMSKIDRKK</sequence>
<dbReference type="CDD" id="cd04450">
    <property type="entry name" value="DEP_RGS7-like"/>
    <property type="match status" value="1"/>
</dbReference>
<dbReference type="GO" id="GO:0009968">
    <property type="term" value="P:negative regulation of signal transduction"/>
    <property type="evidence" value="ECO:0007669"/>
    <property type="project" value="UniProtKB-KW"/>
</dbReference>
<dbReference type="InterPro" id="IPR036388">
    <property type="entry name" value="WH-like_DNA-bd_sf"/>
</dbReference>
<evidence type="ECO:0000259" key="3">
    <source>
        <dbReference type="PROSITE" id="PS50186"/>
    </source>
</evidence>
<dbReference type="SUPFAM" id="SSF48670">
    <property type="entry name" value="Transducin (heterotrimeric G protein), gamma chain"/>
    <property type="match status" value="1"/>
</dbReference>
<dbReference type="InterPro" id="IPR047016">
    <property type="entry name" value="RGS6/7/9/11"/>
</dbReference>